<sequence>MSADNYVIVRKFGKGDFRWAMYFASDDEPDMSDKNFRHGPFKTPREAANNAEDKLCIIEYGIEFEDGCLVGEEIIQWR</sequence>
<dbReference type="AlphaFoldDB" id="A0A6M3M1P1"/>
<dbReference type="EMBL" id="MT143607">
    <property type="protein sequence ID" value="QJA98778.1"/>
    <property type="molecule type" value="Genomic_DNA"/>
</dbReference>
<protein>
    <submittedName>
        <fullName evidence="1">Uncharacterized protein</fullName>
    </submittedName>
</protein>
<proteinExistence type="predicted"/>
<reference evidence="1" key="1">
    <citation type="submission" date="2020-03" db="EMBL/GenBank/DDBJ databases">
        <title>The deep terrestrial virosphere.</title>
        <authorList>
            <person name="Holmfeldt K."/>
            <person name="Nilsson E."/>
            <person name="Simone D."/>
            <person name="Lopez-Fernandez M."/>
            <person name="Wu X."/>
            <person name="de Brujin I."/>
            <person name="Lundin D."/>
            <person name="Andersson A."/>
            <person name="Bertilsson S."/>
            <person name="Dopson M."/>
        </authorList>
    </citation>
    <scope>NUCLEOTIDE SEQUENCE</scope>
    <source>
        <strain evidence="1">MM171A01575</strain>
    </source>
</reference>
<name>A0A6M3M1P1_9ZZZZ</name>
<organism evidence="1">
    <name type="scientific">viral metagenome</name>
    <dbReference type="NCBI Taxonomy" id="1070528"/>
    <lineage>
        <taxon>unclassified sequences</taxon>
        <taxon>metagenomes</taxon>
        <taxon>organismal metagenomes</taxon>
    </lineage>
</organism>
<gene>
    <name evidence="1" type="ORF">MM171A01575_0012</name>
</gene>
<accession>A0A6M3M1P1</accession>
<evidence type="ECO:0000313" key="1">
    <source>
        <dbReference type="EMBL" id="QJA98778.1"/>
    </source>
</evidence>